<feature type="region of interest" description="Disordered" evidence="1">
    <location>
        <begin position="264"/>
        <end position="302"/>
    </location>
</feature>
<dbReference type="GO" id="GO:0005794">
    <property type="term" value="C:Golgi apparatus"/>
    <property type="evidence" value="ECO:0007669"/>
    <property type="project" value="TreeGrafter"/>
</dbReference>
<dbReference type="InterPro" id="IPR052602">
    <property type="entry name" value="Growth_transcription_reg"/>
</dbReference>
<dbReference type="PANTHER" id="PTHR46515:SF1">
    <property type="entry name" value="TATA ELEMENT MODULATORY FACTOR"/>
    <property type="match status" value="1"/>
</dbReference>
<feature type="compositionally biased region" description="Low complexity" evidence="1">
    <location>
        <begin position="268"/>
        <end position="279"/>
    </location>
</feature>
<dbReference type="Proteomes" id="UP001152799">
    <property type="component" value="Chromosome 16"/>
</dbReference>
<dbReference type="AlphaFoldDB" id="A0A9N9MK41"/>
<dbReference type="InterPro" id="IPR022092">
    <property type="entry name" value="TMF_DNA-bd"/>
</dbReference>
<dbReference type="OrthoDB" id="74178at2759"/>
<name>A0A9N9MK41_9CUCU</name>
<feature type="compositionally biased region" description="Polar residues" evidence="1">
    <location>
        <begin position="280"/>
        <end position="292"/>
    </location>
</feature>
<evidence type="ECO:0000313" key="3">
    <source>
        <dbReference type="Proteomes" id="UP001152799"/>
    </source>
</evidence>
<protein>
    <submittedName>
        <fullName evidence="2">Uncharacterized protein</fullName>
    </submittedName>
</protein>
<keyword evidence="3" id="KW-1185">Reference proteome</keyword>
<organism evidence="2 3">
    <name type="scientific">Ceutorhynchus assimilis</name>
    <name type="common">cabbage seed weevil</name>
    <dbReference type="NCBI Taxonomy" id="467358"/>
    <lineage>
        <taxon>Eukaryota</taxon>
        <taxon>Metazoa</taxon>
        <taxon>Ecdysozoa</taxon>
        <taxon>Arthropoda</taxon>
        <taxon>Hexapoda</taxon>
        <taxon>Insecta</taxon>
        <taxon>Pterygota</taxon>
        <taxon>Neoptera</taxon>
        <taxon>Endopterygota</taxon>
        <taxon>Coleoptera</taxon>
        <taxon>Polyphaga</taxon>
        <taxon>Cucujiformia</taxon>
        <taxon>Curculionidae</taxon>
        <taxon>Ceutorhynchinae</taxon>
        <taxon>Ceutorhynchus</taxon>
    </lineage>
</organism>
<evidence type="ECO:0000256" key="1">
    <source>
        <dbReference type="SAM" id="MobiDB-lite"/>
    </source>
</evidence>
<feature type="region of interest" description="Disordered" evidence="1">
    <location>
        <begin position="460"/>
        <end position="598"/>
    </location>
</feature>
<dbReference type="GO" id="GO:0005783">
    <property type="term" value="C:endoplasmic reticulum"/>
    <property type="evidence" value="ECO:0007669"/>
    <property type="project" value="TreeGrafter"/>
</dbReference>
<reference evidence="2" key="1">
    <citation type="submission" date="2022-01" db="EMBL/GenBank/DDBJ databases">
        <authorList>
            <person name="King R."/>
        </authorList>
    </citation>
    <scope>NUCLEOTIDE SEQUENCE</scope>
</reference>
<feature type="compositionally biased region" description="Basic and acidic residues" evidence="1">
    <location>
        <begin position="460"/>
        <end position="490"/>
    </location>
</feature>
<evidence type="ECO:0000313" key="2">
    <source>
        <dbReference type="EMBL" id="CAG9763955.1"/>
    </source>
</evidence>
<dbReference type="EMBL" id="OU892292">
    <property type="protein sequence ID" value="CAG9763955.1"/>
    <property type="molecule type" value="Genomic_DNA"/>
</dbReference>
<sequence>MSWFDAGALANIAKSALKEAQKTIDKALDIKEETEQNMQADSVWGSFTGSFFVDQNDSLDFSTSKLVVQEEENEDACITHSDSVEILGDSSIEIISTDESTTQQLTDEFVSPLDSPIVVDGKLSSPESVEIIPENQEETSIADDTMSCTSISETTVLDLTQKMLYNESVEAITRAPGRSMHLALIDEKTNIIDIPLLDSSDGSISDKTLVDVQIVEGSSSDTASTTTDVSSNSTYLKKMLADAMAEKSSQSDLVKIGSDHTSCDELETTTSSDIEIISSPNGDSSSTQSRQSPIKKPELSSDDSCDINKLLRRIAEMTDILESRESKLIETNRRNAELQEQNSDLKNQLNCLLQQQQDIDLSQVTEEYTQRLSALEKKFQQALREKDVLKKQLEQAKLDVAARLSKNELESAVADKEEVIRELRQEGEKLSKQQLQHGNIIKKLRAKEKEHEATIKTLREANENLTTETDRLKKSLSAKDRSRTQSDPKTQKTRSRTTENQKPTGRFNPKTFHNQKITGSSQTRATRTDQKLLRTTKQTTPAPKLRRRKKNDAVAKPRSNRAAGFVAQTPRSDRTRKRPPHSETQTRKHRLTQTLRRS</sequence>
<accession>A0A9N9MK41</accession>
<dbReference type="PANTHER" id="PTHR46515">
    <property type="entry name" value="TATA ELEMENT MODULATORY FACTOR TMF1"/>
    <property type="match status" value="1"/>
</dbReference>
<gene>
    <name evidence="2" type="ORF">CEUTPL_LOCUS4603</name>
</gene>
<dbReference type="Pfam" id="PF12329">
    <property type="entry name" value="TMF_DNA_bd"/>
    <property type="match status" value="1"/>
</dbReference>
<feature type="compositionally biased region" description="Basic residues" evidence="1">
    <location>
        <begin position="587"/>
        <end position="598"/>
    </location>
</feature>
<proteinExistence type="predicted"/>
<feature type="compositionally biased region" description="Polar residues" evidence="1">
    <location>
        <begin position="511"/>
        <end position="525"/>
    </location>
</feature>